<keyword evidence="9" id="KW-0067">ATP-binding</keyword>
<evidence type="ECO:0000256" key="6">
    <source>
        <dbReference type="ARBA" id="ARBA00022727"/>
    </source>
</evidence>
<dbReference type="GO" id="GO:0005524">
    <property type="term" value="F:ATP binding"/>
    <property type="evidence" value="ECO:0007669"/>
    <property type="project" value="UniProtKB-KW"/>
</dbReference>
<dbReference type="Proteomes" id="UP001283361">
    <property type="component" value="Unassembled WGS sequence"/>
</dbReference>
<dbReference type="EC" id="2.7.4.9" evidence="3"/>
<dbReference type="GO" id="GO:0006233">
    <property type="term" value="P:dTDP biosynthetic process"/>
    <property type="evidence" value="ECO:0007669"/>
    <property type="project" value="InterPro"/>
</dbReference>
<dbReference type="InterPro" id="IPR027417">
    <property type="entry name" value="P-loop_NTPase"/>
</dbReference>
<dbReference type="GO" id="GO:0004550">
    <property type="term" value="F:nucleoside diphosphate kinase activity"/>
    <property type="evidence" value="ECO:0007669"/>
    <property type="project" value="TreeGrafter"/>
</dbReference>
<dbReference type="GO" id="GO:0005739">
    <property type="term" value="C:mitochondrion"/>
    <property type="evidence" value="ECO:0007669"/>
    <property type="project" value="TreeGrafter"/>
</dbReference>
<keyword evidence="8" id="KW-0418">Kinase</keyword>
<evidence type="ECO:0000256" key="9">
    <source>
        <dbReference type="ARBA" id="ARBA00022840"/>
    </source>
</evidence>
<accession>A0AAE0Y232</accession>
<evidence type="ECO:0000256" key="8">
    <source>
        <dbReference type="ARBA" id="ARBA00022777"/>
    </source>
</evidence>
<evidence type="ECO:0000256" key="4">
    <source>
        <dbReference type="ARBA" id="ARBA00017144"/>
    </source>
</evidence>
<keyword evidence="5" id="KW-0808">Transferase</keyword>
<dbReference type="InterPro" id="IPR039430">
    <property type="entry name" value="Thymidylate_kin-like_dom"/>
</dbReference>
<dbReference type="GO" id="GO:0006235">
    <property type="term" value="P:dTTP biosynthetic process"/>
    <property type="evidence" value="ECO:0007669"/>
    <property type="project" value="TreeGrafter"/>
</dbReference>
<dbReference type="GO" id="GO:0005634">
    <property type="term" value="C:nucleus"/>
    <property type="evidence" value="ECO:0007669"/>
    <property type="project" value="TreeGrafter"/>
</dbReference>
<dbReference type="GO" id="GO:0006227">
    <property type="term" value="P:dUDP biosynthetic process"/>
    <property type="evidence" value="ECO:0007669"/>
    <property type="project" value="TreeGrafter"/>
</dbReference>
<keyword evidence="7" id="KW-0547">Nucleotide-binding</keyword>
<organism evidence="11 12">
    <name type="scientific">Elysia crispata</name>
    <name type="common">lettuce slug</name>
    <dbReference type="NCBI Taxonomy" id="231223"/>
    <lineage>
        <taxon>Eukaryota</taxon>
        <taxon>Metazoa</taxon>
        <taxon>Spiralia</taxon>
        <taxon>Lophotrochozoa</taxon>
        <taxon>Mollusca</taxon>
        <taxon>Gastropoda</taxon>
        <taxon>Heterobranchia</taxon>
        <taxon>Euthyneura</taxon>
        <taxon>Panpulmonata</taxon>
        <taxon>Sacoglossa</taxon>
        <taxon>Placobranchoidea</taxon>
        <taxon>Plakobranchidae</taxon>
        <taxon>Elysia</taxon>
    </lineage>
</organism>
<dbReference type="NCBIfam" id="TIGR00041">
    <property type="entry name" value="DTMP_kinase"/>
    <property type="match status" value="1"/>
</dbReference>
<dbReference type="Gene3D" id="3.40.50.300">
    <property type="entry name" value="P-loop containing nucleotide triphosphate hydrolases"/>
    <property type="match status" value="1"/>
</dbReference>
<dbReference type="FunFam" id="3.40.50.300:FF:000679">
    <property type="entry name" value="Thymidylate kinase"/>
    <property type="match status" value="1"/>
</dbReference>
<feature type="domain" description="Thymidylate kinase-like" evidence="10">
    <location>
        <begin position="11"/>
        <end position="188"/>
    </location>
</feature>
<comment type="caution">
    <text evidence="11">The sequence shown here is derived from an EMBL/GenBank/DDBJ whole genome shotgun (WGS) entry which is preliminary data.</text>
</comment>
<comment type="pathway">
    <text evidence="1">Pyrimidine metabolism; dTTP biosynthesis.</text>
</comment>
<reference evidence="11" key="1">
    <citation type="journal article" date="2023" name="G3 (Bethesda)">
        <title>A reference genome for the long-term kleptoplast-retaining sea slug Elysia crispata morphotype clarki.</title>
        <authorList>
            <person name="Eastman K.E."/>
            <person name="Pendleton A.L."/>
            <person name="Shaikh M.A."/>
            <person name="Suttiyut T."/>
            <person name="Ogas R."/>
            <person name="Tomko P."/>
            <person name="Gavelis G."/>
            <person name="Widhalm J.R."/>
            <person name="Wisecaver J.H."/>
        </authorList>
    </citation>
    <scope>NUCLEOTIDE SEQUENCE</scope>
    <source>
        <strain evidence="11">ECLA1</strain>
    </source>
</reference>
<sequence length="222" mass="25266">MVARRGKLIVFEGCDRSGKSTQCAKLTDRLRKEGHKAELLKFPDRTTSIGLIINNYLANKEDQSDEVIHLLFSANRWECMQKMTNLLLGGNNLVIDRYAYSGIAYSAAKGMDLNWCRQPDVGLIKPDKVIYMTLSENKASERADFGEERYEKKEFQAKVEKIFEQLHDPSYWQVVNGDGSIDEVHQDIFSAVSEVLSADCGPLQKLWTEETIKGKIDTEIHD</sequence>
<dbReference type="SUPFAM" id="SSF52540">
    <property type="entry name" value="P-loop containing nucleoside triphosphate hydrolases"/>
    <property type="match status" value="1"/>
</dbReference>
<dbReference type="InterPro" id="IPR018095">
    <property type="entry name" value="Thymidylate_kin_CS"/>
</dbReference>
<protein>
    <recommendedName>
        <fullName evidence="4">Thymidylate kinase</fullName>
        <ecNumber evidence="3">2.7.4.9</ecNumber>
    </recommendedName>
</protein>
<evidence type="ECO:0000313" key="12">
    <source>
        <dbReference type="Proteomes" id="UP001283361"/>
    </source>
</evidence>
<dbReference type="Pfam" id="PF02223">
    <property type="entry name" value="Thymidylate_kin"/>
    <property type="match status" value="1"/>
</dbReference>
<proteinExistence type="inferred from homology"/>
<evidence type="ECO:0000259" key="10">
    <source>
        <dbReference type="Pfam" id="PF02223"/>
    </source>
</evidence>
<dbReference type="HAMAP" id="MF_00165">
    <property type="entry name" value="Thymidylate_kinase"/>
    <property type="match status" value="1"/>
</dbReference>
<dbReference type="EMBL" id="JAWDGP010007087">
    <property type="protein sequence ID" value="KAK3730212.1"/>
    <property type="molecule type" value="Genomic_DNA"/>
</dbReference>
<evidence type="ECO:0000256" key="2">
    <source>
        <dbReference type="ARBA" id="ARBA00009776"/>
    </source>
</evidence>
<evidence type="ECO:0000256" key="1">
    <source>
        <dbReference type="ARBA" id="ARBA00004992"/>
    </source>
</evidence>
<dbReference type="InterPro" id="IPR018094">
    <property type="entry name" value="Thymidylate_kinase"/>
</dbReference>
<gene>
    <name evidence="11" type="ORF">RRG08_034958</name>
</gene>
<dbReference type="PANTHER" id="PTHR10344">
    <property type="entry name" value="THYMIDYLATE KINASE"/>
    <property type="match status" value="1"/>
</dbReference>
<dbReference type="AlphaFoldDB" id="A0AAE0Y232"/>
<keyword evidence="6" id="KW-0545">Nucleotide biosynthesis</keyword>
<dbReference type="PANTHER" id="PTHR10344:SF1">
    <property type="entry name" value="THYMIDYLATE KINASE"/>
    <property type="match status" value="1"/>
</dbReference>
<evidence type="ECO:0000256" key="7">
    <source>
        <dbReference type="ARBA" id="ARBA00022741"/>
    </source>
</evidence>
<dbReference type="GO" id="GO:0004798">
    <property type="term" value="F:dTMP kinase activity"/>
    <property type="evidence" value="ECO:0007669"/>
    <property type="project" value="UniProtKB-EC"/>
</dbReference>
<keyword evidence="12" id="KW-1185">Reference proteome</keyword>
<dbReference type="PROSITE" id="PS01331">
    <property type="entry name" value="THYMIDYLATE_KINASE"/>
    <property type="match status" value="1"/>
</dbReference>
<evidence type="ECO:0000256" key="5">
    <source>
        <dbReference type="ARBA" id="ARBA00022679"/>
    </source>
</evidence>
<dbReference type="GO" id="GO:0005829">
    <property type="term" value="C:cytosol"/>
    <property type="evidence" value="ECO:0007669"/>
    <property type="project" value="TreeGrafter"/>
</dbReference>
<name>A0AAE0Y232_9GAST</name>
<dbReference type="CDD" id="cd01672">
    <property type="entry name" value="TMPK"/>
    <property type="match status" value="1"/>
</dbReference>
<comment type="similarity">
    <text evidence="2">Belongs to the thymidylate kinase family.</text>
</comment>
<evidence type="ECO:0000256" key="3">
    <source>
        <dbReference type="ARBA" id="ARBA00012980"/>
    </source>
</evidence>
<evidence type="ECO:0000313" key="11">
    <source>
        <dbReference type="EMBL" id="KAK3730212.1"/>
    </source>
</evidence>